<feature type="binding site" description="axial binding residue" evidence="10">
    <location>
        <position position="552"/>
    </location>
    <ligand>
        <name>heme</name>
        <dbReference type="ChEBI" id="CHEBI:30413"/>
    </ligand>
    <ligandPart>
        <name>Fe</name>
        <dbReference type="ChEBI" id="CHEBI:18248"/>
    </ligandPart>
</feature>
<evidence type="ECO:0000256" key="5">
    <source>
        <dbReference type="ARBA" id="ARBA00022723"/>
    </source>
</evidence>
<evidence type="ECO:0000256" key="9">
    <source>
        <dbReference type="ARBA" id="ARBA00023136"/>
    </source>
</evidence>
<protein>
    <submittedName>
        <fullName evidence="13">Isoflavone 2'-hydroxylase</fullName>
    </submittedName>
</protein>
<keyword evidence="7 11" id="KW-0560">Oxidoreductase</keyword>
<evidence type="ECO:0000313" key="13">
    <source>
        <dbReference type="EMBL" id="KAK8923405.1"/>
    </source>
</evidence>
<dbReference type="PROSITE" id="PS00086">
    <property type="entry name" value="CYTOCHROME_P450"/>
    <property type="match status" value="1"/>
</dbReference>
<dbReference type="InterPro" id="IPR017972">
    <property type="entry name" value="Cyt_P450_CS"/>
</dbReference>
<keyword evidence="4 12" id="KW-0812">Transmembrane</keyword>
<name>A0AAP0B111_9ASPA</name>
<evidence type="ECO:0000256" key="3">
    <source>
        <dbReference type="ARBA" id="ARBA00022617"/>
    </source>
</evidence>
<comment type="cofactor">
    <cofactor evidence="10">
        <name>heme</name>
        <dbReference type="ChEBI" id="CHEBI:30413"/>
    </cofactor>
</comment>
<evidence type="ECO:0000256" key="7">
    <source>
        <dbReference type="ARBA" id="ARBA00023002"/>
    </source>
</evidence>
<organism evidence="13 14">
    <name type="scientific">Platanthera zijinensis</name>
    <dbReference type="NCBI Taxonomy" id="2320716"/>
    <lineage>
        <taxon>Eukaryota</taxon>
        <taxon>Viridiplantae</taxon>
        <taxon>Streptophyta</taxon>
        <taxon>Embryophyta</taxon>
        <taxon>Tracheophyta</taxon>
        <taxon>Spermatophyta</taxon>
        <taxon>Magnoliopsida</taxon>
        <taxon>Liliopsida</taxon>
        <taxon>Asparagales</taxon>
        <taxon>Orchidaceae</taxon>
        <taxon>Orchidoideae</taxon>
        <taxon>Orchideae</taxon>
        <taxon>Orchidinae</taxon>
        <taxon>Platanthera</taxon>
    </lineage>
</organism>
<gene>
    <name evidence="13" type="primary">CYP81E1</name>
    <name evidence="13" type="ORF">KSP39_PZI019544</name>
</gene>
<dbReference type="InterPro" id="IPR036396">
    <property type="entry name" value="Cyt_P450_sf"/>
</dbReference>
<dbReference type="GO" id="GO:0016020">
    <property type="term" value="C:membrane"/>
    <property type="evidence" value="ECO:0007669"/>
    <property type="project" value="UniProtKB-SubCell"/>
</dbReference>
<dbReference type="GO" id="GO:0005506">
    <property type="term" value="F:iron ion binding"/>
    <property type="evidence" value="ECO:0007669"/>
    <property type="project" value="InterPro"/>
</dbReference>
<dbReference type="SUPFAM" id="SSF48264">
    <property type="entry name" value="Cytochrome P450"/>
    <property type="match status" value="1"/>
</dbReference>
<keyword evidence="5 10" id="KW-0479">Metal-binding</keyword>
<keyword evidence="11" id="KW-0503">Monooxygenase</keyword>
<sequence length="627" mass="70337">MEGDLEGNPLMWWDPEVVTLGTKLPSWREFGRAVLHALTVSFAKQSRAAPQTPEAMELLYWNSLFTFLIALFFSLLPLSKFIIAAINRKKKNLPPSPPSLPILGHLHQLKKPLHRSLARLSAQHGPLLYLRLGTRPALLVSSFPLAQDCFTAKDAAFADRPKFPSVQLTTYNHTTIPFAAYGPEWRDMRRIACTEALSAGRLAFFSDVRTKEARFLAQTLFRDTARAGDREFTPVGLRMRLFGMAMNVMTGIIDGNRYYGEDECLDLKVKRFKEAVEESLILAGGSNAADFLPPGIGWVVGLRVRKRISWIHERRDGFVQSIVDKKRREREEEDEGTVARTLLDSLLLLQEKQPEQYSDRFIKAFILVIISMSLFRLGLEHLFSPALCLGICGRNLLIGENKVPPSSNRALSLILAGTDTTSNTLEWAMSLLLNNPEKLERARQEIDEQVGDNRLIQEADLVKLPYLLCIIRETLRMYPTGPVLVPHQSREDCTVGGYNVPCGTMLLVNAYAIQRDPAVWPKPEKFLPERFQDMRAEEIRNMLPFGMGRRGCPGESLAMRELGLALGTLVQCFDWRRICLGEVDMEEGRGISMPKATPLEALCRPRPGGTHCGLTSTCSCGARVAGK</sequence>
<keyword evidence="9 12" id="KW-0472">Membrane</keyword>
<dbReference type="GO" id="GO:0016705">
    <property type="term" value="F:oxidoreductase activity, acting on paired donors, with incorporation or reduction of molecular oxygen"/>
    <property type="evidence" value="ECO:0007669"/>
    <property type="project" value="InterPro"/>
</dbReference>
<keyword evidence="8 10" id="KW-0408">Iron</keyword>
<dbReference type="AlphaFoldDB" id="A0AAP0B111"/>
<dbReference type="Pfam" id="PF00067">
    <property type="entry name" value="p450"/>
    <property type="match status" value="2"/>
</dbReference>
<dbReference type="EMBL" id="JBBWWQ010000017">
    <property type="protein sequence ID" value="KAK8923405.1"/>
    <property type="molecule type" value="Genomic_DNA"/>
</dbReference>
<dbReference type="GO" id="GO:0020037">
    <property type="term" value="F:heme binding"/>
    <property type="evidence" value="ECO:0007669"/>
    <property type="project" value="InterPro"/>
</dbReference>
<evidence type="ECO:0000313" key="14">
    <source>
        <dbReference type="Proteomes" id="UP001418222"/>
    </source>
</evidence>
<feature type="transmembrane region" description="Helical" evidence="12">
    <location>
        <begin position="59"/>
        <end position="83"/>
    </location>
</feature>
<dbReference type="PRINTS" id="PR00385">
    <property type="entry name" value="P450"/>
</dbReference>
<dbReference type="PANTHER" id="PTHR47947">
    <property type="entry name" value="CYTOCHROME P450 82C3-RELATED"/>
    <property type="match status" value="1"/>
</dbReference>
<dbReference type="Gene3D" id="1.10.630.10">
    <property type="entry name" value="Cytochrome P450"/>
    <property type="match status" value="1"/>
</dbReference>
<dbReference type="Proteomes" id="UP001418222">
    <property type="component" value="Unassembled WGS sequence"/>
</dbReference>
<evidence type="ECO:0000256" key="6">
    <source>
        <dbReference type="ARBA" id="ARBA00022989"/>
    </source>
</evidence>
<dbReference type="InterPro" id="IPR001128">
    <property type="entry name" value="Cyt_P450"/>
</dbReference>
<dbReference type="InterPro" id="IPR002401">
    <property type="entry name" value="Cyt_P450_E_grp-I"/>
</dbReference>
<keyword evidence="3 10" id="KW-0349">Heme</keyword>
<comment type="subcellular location">
    <subcellularLocation>
        <location evidence="1">Membrane</location>
        <topology evidence="1">Single-pass membrane protein</topology>
    </subcellularLocation>
</comment>
<evidence type="ECO:0000256" key="4">
    <source>
        <dbReference type="ARBA" id="ARBA00022692"/>
    </source>
</evidence>
<evidence type="ECO:0000256" key="11">
    <source>
        <dbReference type="RuleBase" id="RU000461"/>
    </source>
</evidence>
<dbReference type="GO" id="GO:0004497">
    <property type="term" value="F:monooxygenase activity"/>
    <property type="evidence" value="ECO:0007669"/>
    <property type="project" value="UniProtKB-KW"/>
</dbReference>
<comment type="caution">
    <text evidence="13">The sequence shown here is derived from an EMBL/GenBank/DDBJ whole genome shotgun (WGS) entry which is preliminary data.</text>
</comment>
<evidence type="ECO:0000256" key="8">
    <source>
        <dbReference type="ARBA" id="ARBA00023004"/>
    </source>
</evidence>
<dbReference type="PRINTS" id="PR00463">
    <property type="entry name" value="EP450I"/>
</dbReference>
<proteinExistence type="inferred from homology"/>
<evidence type="ECO:0000256" key="2">
    <source>
        <dbReference type="ARBA" id="ARBA00010617"/>
    </source>
</evidence>
<evidence type="ECO:0000256" key="12">
    <source>
        <dbReference type="SAM" id="Phobius"/>
    </source>
</evidence>
<keyword evidence="14" id="KW-1185">Reference proteome</keyword>
<evidence type="ECO:0000256" key="1">
    <source>
        <dbReference type="ARBA" id="ARBA00004167"/>
    </source>
</evidence>
<dbReference type="InterPro" id="IPR050651">
    <property type="entry name" value="Plant_Cytochrome_P450_Monoox"/>
</dbReference>
<evidence type="ECO:0000256" key="10">
    <source>
        <dbReference type="PIRSR" id="PIRSR602401-1"/>
    </source>
</evidence>
<reference evidence="13 14" key="1">
    <citation type="journal article" date="2022" name="Nat. Plants">
        <title>Genomes of leafy and leafless Platanthera orchids illuminate the evolution of mycoheterotrophy.</title>
        <authorList>
            <person name="Li M.H."/>
            <person name="Liu K.W."/>
            <person name="Li Z."/>
            <person name="Lu H.C."/>
            <person name="Ye Q.L."/>
            <person name="Zhang D."/>
            <person name="Wang J.Y."/>
            <person name="Li Y.F."/>
            <person name="Zhong Z.M."/>
            <person name="Liu X."/>
            <person name="Yu X."/>
            <person name="Liu D.K."/>
            <person name="Tu X.D."/>
            <person name="Liu B."/>
            <person name="Hao Y."/>
            <person name="Liao X.Y."/>
            <person name="Jiang Y.T."/>
            <person name="Sun W.H."/>
            <person name="Chen J."/>
            <person name="Chen Y.Q."/>
            <person name="Ai Y."/>
            <person name="Zhai J.W."/>
            <person name="Wu S.S."/>
            <person name="Zhou Z."/>
            <person name="Hsiao Y.Y."/>
            <person name="Wu W.L."/>
            <person name="Chen Y.Y."/>
            <person name="Lin Y.F."/>
            <person name="Hsu J.L."/>
            <person name="Li C.Y."/>
            <person name="Wang Z.W."/>
            <person name="Zhao X."/>
            <person name="Zhong W.Y."/>
            <person name="Ma X.K."/>
            <person name="Ma L."/>
            <person name="Huang J."/>
            <person name="Chen G.Z."/>
            <person name="Huang M.Z."/>
            <person name="Huang L."/>
            <person name="Peng D.H."/>
            <person name="Luo Y.B."/>
            <person name="Zou S.Q."/>
            <person name="Chen S.P."/>
            <person name="Lan S."/>
            <person name="Tsai W.C."/>
            <person name="Van de Peer Y."/>
            <person name="Liu Z.J."/>
        </authorList>
    </citation>
    <scope>NUCLEOTIDE SEQUENCE [LARGE SCALE GENOMIC DNA]</scope>
    <source>
        <strain evidence="13">Lor287</strain>
    </source>
</reference>
<comment type="similarity">
    <text evidence="2 11">Belongs to the cytochrome P450 family.</text>
</comment>
<keyword evidence="6 12" id="KW-1133">Transmembrane helix</keyword>
<accession>A0AAP0B111</accession>
<dbReference type="PANTHER" id="PTHR47947:SF62">
    <property type="entry name" value="CYTOCHROME P450, FAMILY 81, SUBFAMILY D, POLYPEPTIDE 5"/>
    <property type="match status" value="1"/>
</dbReference>